<keyword evidence="2" id="KW-1185">Reference proteome</keyword>
<sequence length="110" mass="13504">MKFRLNIDWCLEASENLPLKLERLGQKLLTWSHTIRRDRKARKKKFEDRMKELYAKDLDDDIFAELTKIQLELNLDADKEIFWEQRARINWLYNGDQNTTFFHKMVTKRK</sequence>
<comment type="caution">
    <text evidence="1">The sequence shown here is derived from an EMBL/GenBank/DDBJ whole genome shotgun (WGS) entry which is preliminary data.</text>
</comment>
<evidence type="ECO:0000313" key="2">
    <source>
        <dbReference type="Proteomes" id="UP000325315"/>
    </source>
</evidence>
<dbReference type="Proteomes" id="UP000325315">
    <property type="component" value="Unassembled WGS sequence"/>
</dbReference>
<organism evidence="1 2">
    <name type="scientific">Gossypium australe</name>
    <dbReference type="NCBI Taxonomy" id="47621"/>
    <lineage>
        <taxon>Eukaryota</taxon>
        <taxon>Viridiplantae</taxon>
        <taxon>Streptophyta</taxon>
        <taxon>Embryophyta</taxon>
        <taxon>Tracheophyta</taxon>
        <taxon>Spermatophyta</taxon>
        <taxon>Magnoliopsida</taxon>
        <taxon>eudicotyledons</taxon>
        <taxon>Gunneridae</taxon>
        <taxon>Pentapetalae</taxon>
        <taxon>rosids</taxon>
        <taxon>malvids</taxon>
        <taxon>Malvales</taxon>
        <taxon>Malvaceae</taxon>
        <taxon>Malvoideae</taxon>
        <taxon>Gossypium</taxon>
    </lineage>
</organism>
<gene>
    <name evidence="1" type="ORF">EPI10_020637</name>
</gene>
<proteinExistence type="predicted"/>
<reference evidence="2" key="1">
    <citation type="journal article" date="2019" name="Plant Biotechnol. J.">
        <title>Genome sequencing of the Australian wild diploid species Gossypium australe highlights disease resistance and delayed gland morphogenesis.</title>
        <authorList>
            <person name="Cai Y."/>
            <person name="Cai X."/>
            <person name="Wang Q."/>
            <person name="Wang P."/>
            <person name="Zhang Y."/>
            <person name="Cai C."/>
            <person name="Xu Y."/>
            <person name="Wang K."/>
            <person name="Zhou Z."/>
            <person name="Wang C."/>
            <person name="Geng S."/>
            <person name="Li B."/>
            <person name="Dong Q."/>
            <person name="Hou Y."/>
            <person name="Wang H."/>
            <person name="Ai P."/>
            <person name="Liu Z."/>
            <person name="Yi F."/>
            <person name="Sun M."/>
            <person name="An G."/>
            <person name="Cheng J."/>
            <person name="Zhang Y."/>
            <person name="Shi Q."/>
            <person name="Xie Y."/>
            <person name="Shi X."/>
            <person name="Chang Y."/>
            <person name="Huang F."/>
            <person name="Chen Y."/>
            <person name="Hong S."/>
            <person name="Mi L."/>
            <person name="Sun Q."/>
            <person name="Zhang L."/>
            <person name="Zhou B."/>
            <person name="Peng R."/>
            <person name="Zhang X."/>
            <person name="Liu F."/>
        </authorList>
    </citation>
    <scope>NUCLEOTIDE SEQUENCE [LARGE SCALE GENOMIC DNA]</scope>
    <source>
        <strain evidence="2">cv. PA1801</strain>
    </source>
</reference>
<dbReference type="OrthoDB" id="1001975at2759"/>
<name>A0A5B6WGE4_9ROSI</name>
<dbReference type="EMBL" id="SMMG02000003">
    <property type="protein sequence ID" value="KAA3480187.1"/>
    <property type="molecule type" value="Genomic_DNA"/>
</dbReference>
<keyword evidence="1" id="KW-0808">Transferase</keyword>
<dbReference type="GO" id="GO:0016740">
    <property type="term" value="F:transferase activity"/>
    <property type="evidence" value="ECO:0007669"/>
    <property type="project" value="UniProtKB-KW"/>
</dbReference>
<accession>A0A5B6WGE4</accession>
<protein>
    <submittedName>
        <fullName evidence="1">Pyruvate carboxyltransferase</fullName>
    </submittedName>
</protein>
<evidence type="ECO:0000313" key="1">
    <source>
        <dbReference type="EMBL" id="KAA3480187.1"/>
    </source>
</evidence>
<keyword evidence="1" id="KW-0670">Pyruvate</keyword>
<dbReference type="AlphaFoldDB" id="A0A5B6WGE4"/>